<accession>A0A5C6VZE5</accession>
<evidence type="ECO:0000256" key="6">
    <source>
        <dbReference type="ARBA" id="ARBA00022692"/>
    </source>
</evidence>
<dbReference type="GO" id="GO:0015920">
    <property type="term" value="P:lipopolysaccharide transport"/>
    <property type="evidence" value="ECO:0007669"/>
    <property type="project" value="TreeGrafter"/>
</dbReference>
<dbReference type="Proteomes" id="UP000321363">
    <property type="component" value="Unassembled WGS sequence"/>
</dbReference>
<keyword evidence="6 9" id="KW-0812">Transmembrane</keyword>
<dbReference type="Pfam" id="PF01061">
    <property type="entry name" value="ABC2_membrane"/>
    <property type="match status" value="1"/>
</dbReference>
<dbReference type="InterPro" id="IPR047817">
    <property type="entry name" value="ABC2_TM_bact-type"/>
</dbReference>
<comment type="subcellular location">
    <subcellularLocation>
        <location evidence="1">Cell inner membrane</location>
        <topology evidence="1">Multi-pass membrane protein</topology>
    </subcellularLocation>
    <subcellularLocation>
        <location evidence="9">Cell membrane</location>
        <topology evidence="9">Multi-pass membrane protein</topology>
    </subcellularLocation>
</comment>
<dbReference type="EMBL" id="VOQF01000005">
    <property type="protein sequence ID" value="TXC90948.1"/>
    <property type="molecule type" value="Genomic_DNA"/>
</dbReference>
<keyword evidence="8 9" id="KW-0472">Membrane</keyword>
<feature type="transmembrane region" description="Helical" evidence="9">
    <location>
        <begin position="66"/>
        <end position="85"/>
    </location>
</feature>
<evidence type="ECO:0000256" key="1">
    <source>
        <dbReference type="ARBA" id="ARBA00004429"/>
    </source>
</evidence>
<feature type="transmembrane region" description="Helical" evidence="9">
    <location>
        <begin position="106"/>
        <end position="136"/>
    </location>
</feature>
<organism evidence="11 12">
    <name type="scientific">Metabacillus litoralis</name>
    <dbReference type="NCBI Taxonomy" id="152268"/>
    <lineage>
        <taxon>Bacteria</taxon>
        <taxon>Bacillati</taxon>
        <taxon>Bacillota</taxon>
        <taxon>Bacilli</taxon>
        <taxon>Bacillales</taxon>
        <taxon>Bacillaceae</taxon>
        <taxon>Metabacillus</taxon>
    </lineage>
</organism>
<evidence type="ECO:0000256" key="2">
    <source>
        <dbReference type="ARBA" id="ARBA00007783"/>
    </source>
</evidence>
<evidence type="ECO:0000256" key="4">
    <source>
        <dbReference type="ARBA" id="ARBA00022475"/>
    </source>
</evidence>
<evidence type="ECO:0000256" key="9">
    <source>
        <dbReference type="RuleBase" id="RU361157"/>
    </source>
</evidence>
<evidence type="ECO:0000256" key="7">
    <source>
        <dbReference type="ARBA" id="ARBA00022989"/>
    </source>
</evidence>
<dbReference type="PANTHER" id="PTHR30413:SF8">
    <property type="entry name" value="TRANSPORT PERMEASE PROTEIN"/>
    <property type="match status" value="1"/>
</dbReference>
<keyword evidence="7 9" id="KW-1133">Transmembrane helix</keyword>
<evidence type="ECO:0000256" key="3">
    <source>
        <dbReference type="ARBA" id="ARBA00022448"/>
    </source>
</evidence>
<keyword evidence="4 9" id="KW-1003">Cell membrane</keyword>
<dbReference type="GO" id="GO:0005886">
    <property type="term" value="C:plasma membrane"/>
    <property type="evidence" value="ECO:0007669"/>
    <property type="project" value="UniProtKB-SubCell"/>
</dbReference>
<evidence type="ECO:0000256" key="5">
    <source>
        <dbReference type="ARBA" id="ARBA00022519"/>
    </source>
</evidence>
<evidence type="ECO:0000259" key="10">
    <source>
        <dbReference type="PROSITE" id="PS51012"/>
    </source>
</evidence>
<dbReference type="OrthoDB" id="9794365at2"/>
<evidence type="ECO:0000256" key="8">
    <source>
        <dbReference type="ARBA" id="ARBA00023136"/>
    </source>
</evidence>
<dbReference type="PROSITE" id="PS51012">
    <property type="entry name" value="ABC_TM2"/>
    <property type="match status" value="1"/>
</dbReference>
<gene>
    <name evidence="11" type="ORF">FS935_08555</name>
</gene>
<dbReference type="GO" id="GO:0140359">
    <property type="term" value="F:ABC-type transporter activity"/>
    <property type="evidence" value="ECO:0007669"/>
    <property type="project" value="InterPro"/>
</dbReference>
<dbReference type="PANTHER" id="PTHR30413">
    <property type="entry name" value="INNER MEMBRANE TRANSPORT PERMEASE"/>
    <property type="match status" value="1"/>
</dbReference>
<keyword evidence="12" id="KW-1185">Reference proteome</keyword>
<reference evidence="11 12" key="1">
    <citation type="journal article" date="2005" name="Int. J. Syst. Evol. Microbiol.">
        <title>Bacillus litoralis sp. nov., isolated from a tidal flat of the Yellow Sea in Korea.</title>
        <authorList>
            <person name="Yoon J.H."/>
            <person name="Oh T.K."/>
        </authorList>
    </citation>
    <scope>NUCLEOTIDE SEQUENCE [LARGE SCALE GENOMIC DNA]</scope>
    <source>
        <strain evidence="11 12">SW-211</strain>
    </source>
</reference>
<comment type="similarity">
    <text evidence="2 9">Belongs to the ABC-2 integral membrane protein family.</text>
</comment>
<feature type="transmembrane region" description="Helical" evidence="9">
    <location>
        <begin position="37"/>
        <end position="60"/>
    </location>
</feature>
<feature type="domain" description="ABC transmembrane type-2" evidence="10">
    <location>
        <begin position="35"/>
        <end position="253"/>
    </location>
</feature>
<keyword evidence="5" id="KW-0997">Cell inner membrane</keyword>
<evidence type="ECO:0000313" key="12">
    <source>
        <dbReference type="Proteomes" id="UP000321363"/>
    </source>
</evidence>
<name>A0A5C6VZE5_9BACI</name>
<feature type="transmembrane region" description="Helical" evidence="9">
    <location>
        <begin position="184"/>
        <end position="207"/>
    </location>
</feature>
<comment type="caution">
    <text evidence="11">The sequence shown here is derived from an EMBL/GenBank/DDBJ whole genome shotgun (WGS) entry which is preliminary data.</text>
</comment>
<proteinExistence type="inferred from homology"/>
<feature type="transmembrane region" description="Helical" evidence="9">
    <location>
        <begin position="227"/>
        <end position="251"/>
    </location>
</feature>
<dbReference type="AlphaFoldDB" id="A0A5C6VZE5"/>
<keyword evidence="3 9" id="KW-0813">Transport</keyword>
<feature type="transmembrane region" description="Helical" evidence="9">
    <location>
        <begin position="142"/>
        <end position="163"/>
    </location>
</feature>
<evidence type="ECO:0000313" key="11">
    <source>
        <dbReference type="EMBL" id="TXC90948.1"/>
    </source>
</evidence>
<protein>
    <recommendedName>
        <fullName evidence="9">Transport permease protein</fullName>
    </recommendedName>
</protein>
<sequence>MNVLKKFLTEMIENKDLIRYLTVFDLKSKVARTYLGILWWVLDPLLYMAIFYLLVHVILGRGGPDYPIILFTALIPLKWTTACLVDATTAISGKGRIIKQIYVPKVIFVMIRLLVNTFKFGISAVVLILFLLLYGVPFQMTMLYFPIIVIVHALVLLPVMVMFAHLGIYFKDIKNFMQYVARMLLYLSPVLFTLDSVPKKFVSIFYLNPMTTFIESYRNVLIYGTEPMWGALGVIILVSFVILYFALRLLYKYENEYAKVM</sequence>
<dbReference type="InterPro" id="IPR013525">
    <property type="entry name" value="ABC2_TM"/>
</dbReference>
<dbReference type="RefSeq" id="WP_146947564.1">
    <property type="nucleotide sequence ID" value="NZ_VOQF01000005.1"/>
</dbReference>